<feature type="transmembrane region" description="Helical" evidence="5">
    <location>
        <begin position="12"/>
        <end position="28"/>
    </location>
</feature>
<feature type="domain" description="VWFA" evidence="6">
    <location>
        <begin position="95"/>
        <end position="293"/>
    </location>
</feature>
<keyword evidence="1" id="KW-0677">Repeat</keyword>
<evidence type="ECO:0000256" key="1">
    <source>
        <dbReference type="ARBA" id="ARBA00022737"/>
    </source>
</evidence>
<evidence type="ECO:0000313" key="8">
    <source>
        <dbReference type="Proteomes" id="UP000824988"/>
    </source>
</evidence>
<proteinExistence type="predicted"/>
<dbReference type="SMART" id="SM00028">
    <property type="entry name" value="TPR"/>
    <property type="match status" value="1"/>
</dbReference>
<dbReference type="KEGG" id="moz:MoryE10_00720"/>
<dbReference type="PANTHER" id="PTHR22550">
    <property type="entry name" value="SPORE GERMINATION PROTEIN"/>
    <property type="match status" value="1"/>
</dbReference>
<feature type="transmembrane region" description="Helical" evidence="5">
    <location>
        <begin position="62"/>
        <end position="82"/>
    </location>
</feature>
<name>A0A8D5AIX4_9GAMM</name>
<keyword evidence="8" id="KW-1185">Reference proteome</keyword>
<dbReference type="PANTHER" id="PTHR22550:SF14">
    <property type="entry name" value="VWFA DOMAIN-CONTAINING PROTEIN"/>
    <property type="match status" value="1"/>
</dbReference>
<organism evidence="7 8">
    <name type="scientific">Methylogaea oryzae</name>
    <dbReference type="NCBI Taxonomy" id="1295382"/>
    <lineage>
        <taxon>Bacteria</taxon>
        <taxon>Pseudomonadati</taxon>
        <taxon>Pseudomonadota</taxon>
        <taxon>Gammaproteobacteria</taxon>
        <taxon>Methylococcales</taxon>
        <taxon>Methylococcaceae</taxon>
        <taxon>Methylogaea</taxon>
    </lineage>
</organism>
<evidence type="ECO:0000256" key="4">
    <source>
        <dbReference type="SAM" id="MobiDB-lite"/>
    </source>
</evidence>
<dbReference type="AlphaFoldDB" id="A0A8D5AIX4"/>
<gene>
    <name evidence="7" type="ORF">MoryE10_00720</name>
</gene>
<evidence type="ECO:0000256" key="5">
    <source>
        <dbReference type="SAM" id="Phobius"/>
    </source>
</evidence>
<dbReference type="PROSITE" id="PS50234">
    <property type="entry name" value="VWFA"/>
    <property type="match status" value="1"/>
</dbReference>
<dbReference type="PROSITE" id="PS50293">
    <property type="entry name" value="TPR_REGION"/>
    <property type="match status" value="1"/>
</dbReference>
<evidence type="ECO:0000256" key="2">
    <source>
        <dbReference type="ARBA" id="ARBA00022803"/>
    </source>
</evidence>
<feature type="compositionally biased region" description="Basic and acidic residues" evidence="4">
    <location>
        <begin position="503"/>
        <end position="514"/>
    </location>
</feature>
<feature type="compositionally biased region" description="Basic and acidic residues" evidence="4">
    <location>
        <begin position="442"/>
        <end position="464"/>
    </location>
</feature>
<reference evidence="7" key="1">
    <citation type="submission" date="2019-06" db="EMBL/GenBank/DDBJ databases">
        <title>Complete genome sequence of Methylogaea oryzae strain JCM16910.</title>
        <authorList>
            <person name="Asakawa S."/>
        </authorList>
    </citation>
    <scope>NUCLEOTIDE SEQUENCE</scope>
    <source>
        <strain evidence="7">E10</strain>
    </source>
</reference>
<feature type="repeat" description="TPR" evidence="3">
    <location>
        <begin position="408"/>
        <end position="441"/>
    </location>
</feature>
<sequence>MNALADFHFLRPFWLLALPLQVLLLWLLHRRKLRHGDWAALCDPWLLPHVVMDRPGRGRRFSLGWVGLAGSLALLALAGPAWEREPAPAFRNEQALVIALDLSVSMDAADIKPSRLERARFKIADLLQARKDGQTALIAYAGDAFTVTPLTDDGETIRAQLGALSTSIMPAQGERAELALQQAEKLLRQAGLASGHVLLIGDGVDGGAAQTAAAHALSQGYRVSVLGVGTEQGAPVVMPGGGFYKDAAGAIVLPKLDGGALQAVASAGGGRYLPVAGDDSDVKALTAAFDQRLEQEAGGSGQTKLELWKDQGPWLLLPLLPLAALAFRRGLLAAAGLVLLLPWPNDAAAFEWRDLWQTPDQQGQQAMQQQNYGEAAERFRDPAWKGAAYYRAGQYEQAAEALAGLDDAEAHYNRGNALAQAGKYPEAIAEFDKALKQNPQHADARHNKEEVEKQRQQQKQHDKNQQGSKDSQNKDQPQDSQENQKPGDQGDNPEQRQPPSQPQDDKRQPGDKPQQDQPPSKPKEERQPDQPQAPEQPEGKQQQQPPQAAQTAAEEQNKPDETQQANEAWLKRIPDDPGGLLRRKFQYQYQQRRRAPTKE</sequence>
<dbReference type="InterPro" id="IPR013105">
    <property type="entry name" value="TPR_2"/>
</dbReference>
<evidence type="ECO:0000259" key="6">
    <source>
        <dbReference type="PROSITE" id="PS50234"/>
    </source>
</evidence>
<evidence type="ECO:0000313" key="7">
    <source>
        <dbReference type="EMBL" id="BBL69466.1"/>
    </source>
</evidence>
<feature type="compositionally biased region" description="Basic residues" evidence="4">
    <location>
        <begin position="581"/>
        <end position="599"/>
    </location>
</feature>
<keyword evidence="5" id="KW-0812">Transmembrane</keyword>
<dbReference type="InterPro" id="IPR019734">
    <property type="entry name" value="TPR_rpt"/>
</dbReference>
<keyword evidence="5" id="KW-0472">Membrane</keyword>
<keyword evidence="5" id="KW-1133">Transmembrane helix</keyword>
<dbReference type="Proteomes" id="UP000824988">
    <property type="component" value="Chromosome"/>
</dbReference>
<accession>A0A8D5AIX4</accession>
<evidence type="ECO:0000256" key="3">
    <source>
        <dbReference type="PROSITE-ProRule" id="PRU00339"/>
    </source>
</evidence>
<dbReference type="EMBL" id="AP019782">
    <property type="protein sequence ID" value="BBL69466.1"/>
    <property type="molecule type" value="Genomic_DNA"/>
</dbReference>
<dbReference type="PROSITE" id="PS50005">
    <property type="entry name" value="TPR"/>
    <property type="match status" value="1"/>
</dbReference>
<feature type="compositionally biased region" description="Low complexity" evidence="4">
    <location>
        <begin position="529"/>
        <end position="554"/>
    </location>
</feature>
<dbReference type="Pfam" id="PF07719">
    <property type="entry name" value="TPR_2"/>
    <property type="match status" value="1"/>
</dbReference>
<dbReference type="InterPro" id="IPR050768">
    <property type="entry name" value="UPF0353/GerABKA_families"/>
</dbReference>
<dbReference type="SMART" id="SM00327">
    <property type="entry name" value="VWA"/>
    <property type="match status" value="1"/>
</dbReference>
<keyword evidence="2 3" id="KW-0802">TPR repeat</keyword>
<protein>
    <submittedName>
        <fullName evidence="7">Membrane protein</fullName>
    </submittedName>
</protein>
<dbReference type="InterPro" id="IPR002035">
    <property type="entry name" value="VWF_A"/>
</dbReference>
<dbReference type="Pfam" id="PF13519">
    <property type="entry name" value="VWA_2"/>
    <property type="match status" value="1"/>
</dbReference>
<feature type="region of interest" description="Disordered" evidence="4">
    <location>
        <begin position="437"/>
        <end position="599"/>
    </location>
</feature>
<dbReference type="RefSeq" id="WP_221047867.1">
    <property type="nucleotide sequence ID" value="NZ_AP019782.1"/>
</dbReference>